<accession>A0A379MWI0</accession>
<name>A0A379MWI0_9BACT</name>
<evidence type="ECO:0000256" key="7">
    <source>
        <dbReference type="ARBA" id="ARBA00023065"/>
    </source>
</evidence>
<dbReference type="PANTHER" id="PTHR43269:SF2">
    <property type="entry name" value="SODIUM_PROTON ANTIPORTER 1-RELATED"/>
    <property type="match status" value="1"/>
</dbReference>
<evidence type="ECO:0000256" key="4">
    <source>
        <dbReference type="ARBA" id="ARBA00022692"/>
    </source>
</evidence>
<feature type="transmembrane region" description="Helical" evidence="11">
    <location>
        <begin position="128"/>
        <end position="155"/>
    </location>
</feature>
<reference evidence="13 14" key="1">
    <citation type="submission" date="2018-06" db="EMBL/GenBank/DDBJ databases">
        <authorList>
            <consortium name="Pathogen Informatics"/>
            <person name="Doyle S."/>
        </authorList>
    </citation>
    <scope>NUCLEOTIDE SEQUENCE [LARGE SCALE GENOMIC DNA]</scope>
    <source>
        <strain evidence="13 14">NCTC11190</strain>
    </source>
</reference>
<keyword evidence="4 11" id="KW-0812">Transmembrane</keyword>
<evidence type="ECO:0000256" key="1">
    <source>
        <dbReference type="ARBA" id="ARBA00004141"/>
    </source>
</evidence>
<dbReference type="NCBIfam" id="NF038006">
    <property type="entry name" value="NhaD_1"/>
    <property type="match status" value="1"/>
</dbReference>
<dbReference type="GO" id="GO:0015297">
    <property type="term" value="F:antiporter activity"/>
    <property type="evidence" value="ECO:0007669"/>
    <property type="project" value="UniProtKB-KW"/>
</dbReference>
<dbReference type="AlphaFoldDB" id="A0A379MWI0"/>
<evidence type="ECO:0000313" key="14">
    <source>
        <dbReference type="Proteomes" id="UP000255233"/>
    </source>
</evidence>
<feature type="transmembrane region" description="Helical" evidence="11">
    <location>
        <begin position="93"/>
        <end position="116"/>
    </location>
</feature>
<evidence type="ECO:0000256" key="3">
    <source>
        <dbReference type="ARBA" id="ARBA00022449"/>
    </source>
</evidence>
<comment type="subcellular location">
    <subcellularLocation>
        <location evidence="1">Membrane</location>
        <topology evidence="1">Multi-pass membrane protein</topology>
    </subcellularLocation>
</comment>
<dbReference type="RefSeq" id="WP_027291241.1">
    <property type="nucleotide sequence ID" value="NZ_UGVL01000001.1"/>
</dbReference>
<evidence type="ECO:0000256" key="9">
    <source>
        <dbReference type="ARBA" id="ARBA00023201"/>
    </source>
</evidence>
<dbReference type="GO" id="GO:0016020">
    <property type="term" value="C:membrane"/>
    <property type="evidence" value="ECO:0007669"/>
    <property type="project" value="UniProtKB-SubCell"/>
</dbReference>
<keyword evidence="7" id="KW-0406">Ion transport</keyword>
<evidence type="ECO:0000259" key="12">
    <source>
        <dbReference type="Pfam" id="PF03600"/>
    </source>
</evidence>
<feature type="domain" description="Citrate transporter-like" evidence="12">
    <location>
        <begin position="13"/>
        <end position="405"/>
    </location>
</feature>
<proteinExistence type="inferred from homology"/>
<feature type="transmembrane region" description="Helical" evidence="11">
    <location>
        <begin position="426"/>
        <end position="451"/>
    </location>
</feature>
<dbReference type="EMBL" id="UGVL01000001">
    <property type="protein sequence ID" value="SUE34992.1"/>
    <property type="molecule type" value="Genomic_DNA"/>
</dbReference>
<organism evidence="13 14">
    <name type="scientific">Rikenella microfusus</name>
    <dbReference type="NCBI Taxonomy" id="28139"/>
    <lineage>
        <taxon>Bacteria</taxon>
        <taxon>Pseudomonadati</taxon>
        <taxon>Bacteroidota</taxon>
        <taxon>Bacteroidia</taxon>
        <taxon>Bacteroidales</taxon>
        <taxon>Rikenellaceae</taxon>
        <taxon>Rikenella</taxon>
    </lineage>
</organism>
<keyword evidence="3" id="KW-0050">Antiport</keyword>
<dbReference type="InterPro" id="IPR004680">
    <property type="entry name" value="Cit_transptr-like_dom"/>
</dbReference>
<protein>
    <submittedName>
        <fullName evidence="13">Na+/H+ antiporter, NhaD family</fullName>
    </submittedName>
</protein>
<keyword evidence="2" id="KW-0813">Transport</keyword>
<evidence type="ECO:0000256" key="10">
    <source>
        <dbReference type="ARBA" id="ARBA00025753"/>
    </source>
</evidence>
<evidence type="ECO:0000256" key="8">
    <source>
        <dbReference type="ARBA" id="ARBA00023136"/>
    </source>
</evidence>
<keyword evidence="6" id="KW-0915">Sodium</keyword>
<feature type="transmembrane region" description="Helical" evidence="11">
    <location>
        <begin position="463"/>
        <end position="484"/>
    </location>
</feature>
<keyword evidence="14" id="KW-1185">Reference proteome</keyword>
<keyword evidence="8 11" id="KW-0472">Membrane</keyword>
<feature type="transmembrane region" description="Helical" evidence="11">
    <location>
        <begin position="27"/>
        <end position="44"/>
    </location>
</feature>
<dbReference type="OrthoDB" id="9772058at2"/>
<evidence type="ECO:0000313" key="13">
    <source>
        <dbReference type="EMBL" id="SUE34992.1"/>
    </source>
</evidence>
<evidence type="ECO:0000256" key="6">
    <source>
        <dbReference type="ARBA" id="ARBA00023053"/>
    </source>
</evidence>
<dbReference type="PANTHER" id="PTHR43269">
    <property type="entry name" value="SODIUM/PROTON ANTIPORTER 1-RELATED"/>
    <property type="match status" value="1"/>
</dbReference>
<dbReference type="Pfam" id="PF03600">
    <property type="entry name" value="CitMHS"/>
    <property type="match status" value="1"/>
</dbReference>
<keyword evidence="9" id="KW-0739">Sodium transport</keyword>
<evidence type="ECO:0000256" key="2">
    <source>
        <dbReference type="ARBA" id="ARBA00022448"/>
    </source>
</evidence>
<sequence length="486" mass="53364">MLTILIVLFLIGYLCIALEHPLKINKAASALITAAAAWIVYMLIAPETVPGTSGFGFFLEENPSVAGLPLHQQAIHYVQQVQIIESLGEIAEILFFLIGAMTIVELIDVHGGFNIITNRITTRRKRRLLWIIGIITFFMSATLDNLTTAIVMVALLRKLIDNYKERWLFAGVIIIAANSGGAWSPIGDVTTIMLWVRGNVTTGGLIPNLFLPCLVSFVVPVLIARRWLRGDVTPAAPHKLAAVQVRDGEVSYFTNVEGKTAISERERLSILLLGVGCLLFVPVFKMLTHLPPFMGILGALGVMWVYTELMYKRKPNLPEAAKRRIPDVLRRIDTPTILFFLGILLAVSALQRSGVLTDLSIWLDDKVHDIYFINIMIGFLSSVIDNVPLVAGAMATYPVADPAAVVAAADPAYARYFVQDGVFWQFLAYCAGVGGSMLIIGSAAGVVVMGLERMNFIWYLKNISLIAMAGYLSGAAFYVFQTLWQG</sequence>
<dbReference type="InterPro" id="IPR045016">
    <property type="entry name" value="NhaD-like"/>
</dbReference>
<keyword evidence="5 11" id="KW-1133">Transmembrane helix</keyword>
<dbReference type="Proteomes" id="UP000255233">
    <property type="component" value="Unassembled WGS sequence"/>
</dbReference>
<gene>
    <name evidence="13" type="ORF">NCTC11190_02234</name>
</gene>
<feature type="transmembrane region" description="Helical" evidence="11">
    <location>
        <begin position="167"/>
        <end position="186"/>
    </location>
</feature>
<feature type="transmembrane region" description="Helical" evidence="11">
    <location>
        <begin position="206"/>
        <end position="224"/>
    </location>
</feature>
<feature type="transmembrane region" description="Helical" evidence="11">
    <location>
        <begin position="293"/>
        <end position="311"/>
    </location>
</feature>
<feature type="transmembrane region" description="Helical" evidence="11">
    <location>
        <begin position="332"/>
        <end position="350"/>
    </location>
</feature>
<evidence type="ECO:0000256" key="11">
    <source>
        <dbReference type="SAM" id="Phobius"/>
    </source>
</evidence>
<dbReference type="GO" id="GO:0006814">
    <property type="term" value="P:sodium ion transport"/>
    <property type="evidence" value="ECO:0007669"/>
    <property type="project" value="UniProtKB-KW"/>
</dbReference>
<comment type="similarity">
    <text evidence="10">Belongs to the NhaD Na(+)/H(+) (TC 2.A.62) antiporter family.</text>
</comment>
<evidence type="ECO:0000256" key="5">
    <source>
        <dbReference type="ARBA" id="ARBA00022989"/>
    </source>
</evidence>